<evidence type="ECO:0000256" key="1">
    <source>
        <dbReference type="ARBA" id="ARBA00001141"/>
    </source>
</evidence>
<keyword evidence="9" id="KW-0812">Transmembrane</keyword>
<dbReference type="PANTHER" id="PTHR10983">
    <property type="entry name" value="1-ACYLGLYCEROL-3-PHOSPHATE ACYLTRANSFERASE-RELATED"/>
    <property type="match status" value="1"/>
</dbReference>
<comment type="caution">
    <text evidence="11">The sequence shown here is derived from an EMBL/GenBank/DDBJ whole genome shotgun (WGS) entry which is preliminary data.</text>
</comment>
<dbReference type="Pfam" id="PF16076">
    <property type="entry name" value="Acyltransf_C"/>
    <property type="match status" value="1"/>
</dbReference>
<feature type="compositionally biased region" description="Basic and acidic residues" evidence="8">
    <location>
        <begin position="338"/>
        <end position="351"/>
    </location>
</feature>
<evidence type="ECO:0000313" key="12">
    <source>
        <dbReference type="Proteomes" id="UP001058974"/>
    </source>
</evidence>
<dbReference type="CDD" id="cd07990">
    <property type="entry name" value="LPLAT_LCLAT1-like"/>
    <property type="match status" value="1"/>
</dbReference>
<sequence length="351" mass="39951">MPILPADVIVPLGLLFFAFGLIVNLIQATCLVIVRPVSKNIYRRINRFVAELLWLELVWIVDWWVGAKIQVFTGPETFRLMGKEHALSFRRSLVGQCWFSEYLFLERNWAKDESTLKSGLQELRDFPLPFWLTLFVEGTRFTQAKLSAAQEYAISTGLPVPRNVLIPRTKGFVSAVSHMRTFVPAVYDVTVVIPKSSPSPAMLRPFQGHPSVVHVHVKRHLMKDLPEADEDVAQWCRDIFVAKDDLLDQHIAEDNFSDHESRDLGRPIKSLLVYITWVFVVVAGTIKMLQWSSLLSSWKGVAFTVFSLAIVTALMQIMIMFTQSEHSNPAKVSPSKPRSREELQGSDDKQE</sequence>
<evidence type="ECO:0000256" key="5">
    <source>
        <dbReference type="ARBA" id="ARBA00013211"/>
    </source>
</evidence>
<dbReference type="GO" id="GO:0003841">
    <property type="term" value="F:1-acylglycerol-3-phosphate O-acyltransferase activity"/>
    <property type="evidence" value="ECO:0007669"/>
    <property type="project" value="UniProtKB-EC"/>
</dbReference>
<comment type="pathway">
    <text evidence="2">Phospholipid metabolism; CDP-diacylglycerol biosynthesis; CDP-diacylglycerol from sn-glycerol 3-phosphate: step 2/3.</text>
</comment>
<dbReference type="InterPro" id="IPR032098">
    <property type="entry name" value="Acyltransf_C"/>
</dbReference>
<gene>
    <name evidence="11" type="ORF">KIW84_020421</name>
</gene>
<feature type="transmembrane region" description="Helical" evidence="9">
    <location>
        <begin position="12"/>
        <end position="34"/>
    </location>
</feature>
<evidence type="ECO:0000256" key="8">
    <source>
        <dbReference type="SAM" id="MobiDB-lite"/>
    </source>
</evidence>
<evidence type="ECO:0000256" key="4">
    <source>
        <dbReference type="ARBA" id="ARBA00008655"/>
    </source>
</evidence>
<comment type="similarity">
    <text evidence="4">Belongs to the 1-acyl-sn-glycerol-3-phosphate acyltransferase family.</text>
</comment>
<evidence type="ECO:0000256" key="9">
    <source>
        <dbReference type="SAM" id="Phobius"/>
    </source>
</evidence>
<evidence type="ECO:0000256" key="6">
    <source>
        <dbReference type="ARBA" id="ARBA00022679"/>
    </source>
</evidence>
<evidence type="ECO:0000259" key="10">
    <source>
        <dbReference type="Pfam" id="PF16076"/>
    </source>
</evidence>
<feature type="transmembrane region" description="Helical" evidence="9">
    <location>
        <begin position="271"/>
        <end position="289"/>
    </location>
</feature>
<keyword evidence="6" id="KW-0808">Transferase</keyword>
<dbReference type="Gramene" id="Psat02G0042100-T1">
    <property type="protein sequence ID" value="KAI5433125.1"/>
    <property type="gene ID" value="KIW84_020421"/>
</dbReference>
<feature type="domain" description="Acyltransferase C-terminal" evidence="10">
    <location>
        <begin position="206"/>
        <end position="277"/>
    </location>
</feature>
<evidence type="ECO:0000313" key="11">
    <source>
        <dbReference type="EMBL" id="KAI5433125.1"/>
    </source>
</evidence>
<proteinExistence type="inferred from homology"/>
<keyword evidence="9" id="KW-0472">Membrane</keyword>
<name>A0A9D4Y9L1_PEA</name>
<dbReference type="EC" id="2.3.1.51" evidence="5"/>
<protein>
    <recommendedName>
        <fullName evidence="5">1-acylglycerol-3-phosphate O-acyltransferase</fullName>
        <ecNumber evidence="5">2.3.1.51</ecNumber>
    </recommendedName>
</protein>
<reference evidence="11 12" key="1">
    <citation type="journal article" date="2022" name="Nat. Genet.">
        <title>Improved pea reference genome and pan-genome highlight genomic features and evolutionary characteristics.</title>
        <authorList>
            <person name="Yang T."/>
            <person name="Liu R."/>
            <person name="Luo Y."/>
            <person name="Hu S."/>
            <person name="Wang D."/>
            <person name="Wang C."/>
            <person name="Pandey M.K."/>
            <person name="Ge S."/>
            <person name="Xu Q."/>
            <person name="Li N."/>
            <person name="Li G."/>
            <person name="Huang Y."/>
            <person name="Saxena R.K."/>
            <person name="Ji Y."/>
            <person name="Li M."/>
            <person name="Yan X."/>
            <person name="He Y."/>
            <person name="Liu Y."/>
            <person name="Wang X."/>
            <person name="Xiang C."/>
            <person name="Varshney R.K."/>
            <person name="Ding H."/>
            <person name="Gao S."/>
            <person name="Zong X."/>
        </authorList>
    </citation>
    <scope>NUCLEOTIDE SEQUENCE [LARGE SCALE GENOMIC DNA]</scope>
    <source>
        <strain evidence="11 12">cv. Zhongwan 6</strain>
    </source>
</reference>
<evidence type="ECO:0000256" key="2">
    <source>
        <dbReference type="ARBA" id="ARBA00004728"/>
    </source>
</evidence>
<dbReference type="GO" id="GO:0012505">
    <property type="term" value="C:endomembrane system"/>
    <property type="evidence" value="ECO:0007669"/>
    <property type="project" value="TreeGrafter"/>
</dbReference>
<comment type="pathway">
    <text evidence="3">Lipid metabolism.</text>
</comment>
<keyword evidence="9" id="KW-1133">Transmembrane helix</keyword>
<dbReference type="EMBL" id="JAMSHJ010000002">
    <property type="protein sequence ID" value="KAI5433125.1"/>
    <property type="molecule type" value="Genomic_DNA"/>
</dbReference>
<accession>A0A9D4Y9L1</accession>
<organism evidence="11 12">
    <name type="scientific">Pisum sativum</name>
    <name type="common">Garden pea</name>
    <name type="synonym">Lathyrus oleraceus</name>
    <dbReference type="NCBI Taxonomy" id="3888"/>
    <lineage>
        <taxon>Eukaryota</taxon>
        <taxon>Viridiplantae</taxon>
        <taxon>Streptophyta</taxon>
        <taxon>Embryophyta</taxon>
        <taxon>Tracheophyta</taxon>
        <taxon>Spermatophyta</taxon>
        <taxon>Magnoliopsida</taxon>
        <taxon>eudicotyledons</taxon>
        <taxon>Gunneridae</taxon>
        <taxon>Pentapetalae</taxon>
        <taxon>rosids</taxon>
        <taxon>fabids</taxon>
        <taxon>Fabales</taxon>
        <taxon>Fabaceae</taxon>
        <taxon>Papilionoideae</taxon>
        <taxon>50 kb inversion clade</taxon>
        <taxon>NPAAA clade</taxon>
        <taxon>Hologalegina</taxon>
        <taxon>IRL clade</taxon>
        <taxon>Fabeae</taxon>
        <taxon>Lathyrus</taxon>
    </lineage>
</organism>
<comment type="catalytic activity">
    <reaction evidence="1">
        <text>a 1-acyl-sn-glycero-3-phosphate + an acyl-CoA = a 1,2-diacyl-sn-glycero-3-phosphate + CoA</text>
        <dbReference type="Rhea" id="RHEA:19709"/>
        <dbReference type="ChEBI" id="CHEBI:57287"/>
        <dbReference type="ChEBI" id="CHEBI:57970"/>
        <dbReference type="ChEBI" id="CHEBI:58342"/>
        <dbReference type="ChEBI" id="CHEBI:58608"/>
        <dbReference type="EC" id="2.3.1.51"/>
    </reaction>
</comment>
<feature type="region of interest" description="Disordered" evidence="8">
    <location>
        <begin position="327"/>
        <end position="351"/>
    </location>
</feature>
<dbReference type="PANTHER" id="PTHR10983:SF24">
    <property type="entry name" value="1-ACYLGLYCEROL-3-PHOSPHATE O-ACYLTRANSFERASE 3, ISOFORM E-RELATED"/>
    <property type="match status" value="1"/>
</dbReference>
<evidence type="ECO:0000256" key="3">
    <source>
        <dbReference type="ARBA" id="ARBA00005189"/>
    </source>
</evidence>
<evidence type="ECO:0000256" key="7">
    <source>
        <dbReference type="ARBA" id="ARBA00023315"/>
    </source>
</evidence>
<dbReference type="AlphaFoldDB" id="A0A9D4Y9L1"/>
<keyword evidence="12" id="KW-1185">Reference proteome</keyword>
<feature type="transmembrane region" description="Helical" evidence="9">
    <location>
        <begin position="301"/>
        <end position="321"/>
    </location>
</feature>
<keyword evidence="7 11" id="KW-0012">Acyltransferase</keyword>
<dbReference type="Proteomes" id="UP001058974">
    <property type="component" value="Chromosome 2"/>
</dbReference>